<protein>
    <submittedName>
        <fullName evidence="2">LOW QUALITY PROTEIN: GTPase IMAP family member 8</fullName>
    </submittedName>
</protein>
<reference evidence="2" key="1">
    <citation type="submission" date="2025-08" db="UniProtKB">
        <authorList>
            <consortium name="RefSeq"/>
        </authorList>
    </citation>
    <scope>IDENTIFICATION</scope>
    <source>
        <strain evidence="2">Wakin</strain>
        <tissue evidence="2">Muscle</tissue>
    </source>
</reference>
<keyword evidence="1" id="KW-1185">Reference proteome</keyword>
<organism evidence="1 2">
    <name type="scientific">Carassius auratus</name>
    <name type="common">Goldfish</name>
    <dbReference type="NCBI Taxonomy" id="7957"/>
    <lineage>
        <taxon>Eukaryota</taxon>
        <taxon>Metazoa</taxon>
        <taxon>Chordata</taxon>
        <taxon>Craniata</taxon>
        <taxon>Vertebrata</taxon>
        <taxon>Euteleostomi</taxon>
        <taxon>Actinopterygii</taxon>
        <taxon>Neopterygii</taxon>
        <taxon>Teleostei</taxon>
        <taxon>Ostariophysi</taxon>
        <taxon>Cypriniformes</taxon>
        <taxon>Cyprinidae</taxon>
        <taxon>Cyprininae</taxon>
        <taxon>Carassius</taxon>
    </lineage>
</organism>
<evidence type="ECO:0000313" key="1">
    <source>
        <dbReference type="Proteomes" id="UP000515129"/>
    </source>
</evidence>
<evidence type="ECO:0000313" key="2">
    <source>
        <dbReference type="RefSeq" id="XP_074415943.1"/>
    </source>
</evidence>
<dbReference type="RefSeq" id="XP_074415943.1">
    <property type="nucleotide sequence ID" value="XM_074559842.1"/>
</dbReference>
<sequence>MSQLENAKVTQSGGGDKITLVLLGKNSNDKSMIGNTILNANCFIGSNNICTRAEERVDDQMVCIINTPDLFHQNRETEENIEEIKTLYPGPRMFLLVLQDKQLSQEEMSMFNQLKAEFGEKMVENTVVVLVNNQENTSEEPYDHADENLKKLLDECGRRMCVHDNKNANKLTNLVMKEWKKIHEKQVKESSNSTLAERTEPVTSSQSSPTYEDIDAYLEMRPKNEASWVSENSKEKSVQTSRSKDMMTVVLLGKISNNKCLVGNTIFQKDHFRSERAKCEKIVDNVGGEEVCIINTPDLFHKPSSSDPEANRMDELKPSYPGPRAFLLVLQDSMVLPEEMEMFNEVKKKLGPKMVEQTIVLFNGDKKASSNKMDTPLSNKNDHEKILEECGKRQCVYSKLTKSTELIKELMIYKESMKNQTSETTKVRGMHANKEIQSLNNTASGGYKVDRPKPLTIVLLGQTGCGKSATGNTILKKHHFESHASSVPVTKVCQMAEETVYDMRIRVIDTPDFFNEDLKNQDKQITKCKELAQPGPDVYLLVMQLGRFTEGEREVLPHLKREFGDDVTLKTVILFTGKEKLKNKILTDYINGSEKELQELIKTCHSRCCAFNNNKEKSSHQVKKLLDLISDMQENSATAHPHRKKHKDNKECNIL</sequence>
<accession>A0AC58RKI4</accession>
<proteinExistence type="predicted"/>
<gene>
    <name evidence="2" type="primary">LOC113054535</name>
</gene>
<name>A0AC58RKI4_CARAU</name>
<dbReference type="Proteomes" id="UP000515129">
    <property type="component" value="Chromosome 35"/>
</dbReference>